<dbReference type="HOGENOM" id="CLU_1917317_0_0_1"/>
<evidence type="ECO:0000313" key="2">
    <source>
        <dbReference type="EMBL" id="ETW83347.1"/>
    </source>
</evidence>
<feature type="region of interest" description="Disordered" evidence="1">
    <location>
        <begin position="1"/>
        <end position="74"/>
    </location>
</feature>
<organism evidence="2 3">
    <name type="scientific">Heterobasidion irregulare (strain TC 32-1)</name>
    <dbReference type="NCBI Taxonomy" id="747525"/>
    <lineage>
        <taxon>Eukaryota</taxon>
        <taxon>Fungi</taxon>
        <taxon>Dikarya</taxon>
        <taxon>Basidiomycota</taxon>
        <taxon>Agaricomycotina</taxon>
        <taxon>Agaricomycetes</taxon>
        <taxon>Russulales</taxon>
        <taxon>Bondarzewiaceae</taxon>
        <taxon>Heterobasidion</taxon>
        <taxon>Heterobasidion annosum species complex</taxon>
    </lineage>
</organism>
<reference evidence="2 3" key="1">
    <citation type="journal article" date="2012" name="New Phytol.">
        <title>Insight into trade-off between wood decay and parasitism from the genome of a fungal forest pathogen.</title>
        <authorList>
            <person name="Olson A."/>
            <person name="Aerts A."/>
            <person name="Asiegbu F."/>
            <person name="Belbahri L."/>
            <person name="Bouzid O."/>
            <person name="Broberg A."/>
            <person name="Canback B."/>
            <person name="Coutinho P.M."/>
            <person name="Cullen D."/>
            <person name="Dalman K."/>
            <person name="Deflorio G."/>
            <person name="van Diepen L.T."/>
            <person name="Dunand C."/>
            <person name="Duplessis S."/>
            <person name="Durling M."/>
            <person name="Gonthier P."/>
            <person name="Grimwood J."/>
            <person name="Fossdal C.G."/>
            <person name="Hansson D."/>
            <person name="Henrissat B."/>
            <person name="Hietala A."/>
            <person name="Himmelstrand K."/>
            <person name="Hoffmeister D."/>
            <person name="Hogberg N."/>
            <person name="James T.Y."/>
            <person name="Karlsson M."/>
            <person name="Kohler A."/>
            <person name="Kues U."/>
            <person name="Lee Y.H."/>
            <person name="Lin Y.C."/>
            <person name="Lind M."/>
            <person name="Lindquist E."/>
            <person name="Lombard V."/>
            <person name="Lucas S."/>
            <person name="Lunden K."/>
            <person name="Morin E."/>
            <person name="Murat C."/>
            <person name="Park J."/>
            <person name="Raffaello T."/>
            <person name="Rouze P."/>
            <person name="Salamov A."/>
            <person name="Schmutz J."/>
            <person name="Solheim H."/>
            <person name="Stahlberg J."/>
            <person name="Velez H."/>
            <person name="de Vries R.P."/>
            <person name="Wiebenga A."/>
            <person name="Woodward S."/>
            <person name="Yakovlev I."/>
            <person name="Garbelotto M."/>
            <person name="Martin F."/>
            <person name="Grigoriev I.V."/>
            <person name="Stenlid J."/>
        </authorList>
    </citation>
    <scope>NUCLEOTIDE SEQUENCE [LARGE SCALE GENOMIC DNA]</scope>
    <source>
        <strain evidence="2 3">TC 32-1</strain>
    </source>
</reference>
<evidence type="ECO:0000256" key="1">
    <source>
        <dbReference type="SAM" id="MobiDB-lite"/>
    </source>
</evidence>
<dbReference type="EMBL" id="KI925457">
    <property type="protein sequence ID" value="ETW83347.1"/>
    <property type="molecule type" value="Genomic_DNA"/>
</dbReference>
<protein>
    <submittedName>
        <fullName evidence="2">Uncharacterized protein</fullName>
    </submittedName>
</protein>
<dbReference type="Proteomes" id="UP000030671">
    <property type="component" value="Unassembled WGS sequence"/>
</dbReference>
<keyword evidence="3" id="KW-1185">Reference proteome</keyword>
<dbReference type="RefSeq" id="XP_009545610.1">
    <property type="nucleotide sequence ID" value="XM_009547315.1"/>
</dbReference>
<dbReference type="KEGG" id="hir:HETIRDRAFT_106896"/>
<accession>W4KBV9</accession>
<proteinExistence type="predicted"/>
<dbReference type="GeneID" id="20666198"/>
<name>W4KBV9_HETIT</name>
<dbReference type="InParanoid" id="W4KBV9"/>
<dbReference type="AlphaFoldDB" id="W4KBV9"/>
<sequence length="132" mass="14282">MTRADLPSCPSAELGQQPDPPSLRPDSRPNATARPFTARVARGVSAGPSQRGPESARPPAPPANTHNLSSSTALDSITEEAALMMISAVREDGSIPCGRQGCYDILKDVKRWRYQVRPLPTAFHISLSYTHF</sequence>
<evidence type="ECO:0000313" key="3">
    <source>
        <dbReference type="Proteomes" id="UP000030671"/>
    </source>
</evidence>
<gene>
    <name evidence="2" type="ORF">HETIRDRAFT_106896</name>
</gene>
<feature type="compositionally biased region" description="Polar residues" evidence="1">
    <location>
        <begin position="64"/>
        <end position="74"/>
    </location>
</feature>